<protein>
    <submittedName>
        <fullName evidence="7">D-3-phosphoglycerate dehydrogenase</fullName>
    </submittedName>
</protein>
<evidence type="ECO:0000256" key="3">
    <source>
        <dbReference type="ARBA" id="ARBA00023027"/>
    </source>
</evidence>
<dbReference type="PANTHER" id="PTHR42789">
    <property type="entry name" value="D-ISOMER SPECIFIC 2-HYDROXYACID DEHYDROGENASE FAMILY PROTEIN (AFU_ORTHOLOGUE AFUA_6G10090)"/>
    <property type="match status" value="1"/>
</dbReference>
<feature type="domain" description="D-isomer specific 2-hydroxyacid dehydrogenase catalytic" evidence="5">
    <location>
        <begin position="11"/>
        <end position="325"/>
    </location>
</feature>
<reference evidence="7 8" key="1">
    <citation type="submission" date="2018-07" db="EMBL/GenBank/DDBJ databases">
        <title>Genomic Encyclopedia of Type Strains, Phase III (KMG-III): the genomes of soil and plant-associated and newly described type strains.</title>
        <authorList>
            <person name="Whitman W."/>
        </authorList>
    </citation>
    <scope>NUCLEOTIDE SEQUENCE [LARGE SCALE GENOMIC DNA]</scope>
    <source>
        <strain evidence="7 8">31-25a</strain>
    </source>
</reference>
<accession>A0A368Z663</accession>
<dbReference type="FunFam" id="3.40.50.720:FF:000203">
    <property type="entry name" value="D-3-phosphoglycerate dehydrogenase (SerA)"/>
    <property type="match status" value="1"/>
</dbReference>
<evidence type="ECO:0000256" key="4">
    <source>
        <dbReference type="RuleBase" id="RU003719"/>
    </source>
</evidence>
<dbReference type="InterPro" id="IPR029753">
    <property type="entry name" value="D-isomer_DH_CS"/>
</dbReference>
<name>A0A368Z663_9HYPH</name>
<dbReference type="AlphaFoldDB" id="A0A368Z663"/>
<dbReference type="PANTHER" id="PTHR42789:SF1">
    <property type="entry name" value="D-ISOMER SPECIFIC 2-HYDROXYACID DEHYDROGENASE FAMILY PROTEIN (AFU_ORTHOLOGUE AFUA_6G10090)"/>
    <property type="match status" value="1"/>
</dbReference>
<dbReference type="GO" id="GO:0051287">
    <property type="term" value="F:NAD binding"/>
    <property type="evidence" value="ECO:0007669"/>
    <property type="project" value="InterPro"/>
</dbReference>
<dbReference type="Pfam" id="PF00389">
    <property type="entry name" value="2-Hacid_dh"/>
    <property type="match status" value="1"/>
</dbReference>
<comment type="caution">
    <text evidence="7">The sequence shown here is derived from an EMBL/GenBank/DDBJ whole genome shotgun (WGS) entry which is preliminary data.</text>
</comment>
<dbReference type="InterPro" id="IPR050857">
    <property type="entry name" value="D-2-hydroxyacid_DH"/>
</dbReference>
<keyword evidence="3" id="KW-0520">NAD</keyword>
<evidence type="ECO:0000313" key="8">
    <source>
        <dbReference type="Proteomes" id="UP000253324"/>
    </source>
</evidence>
<evidence type="ECO:0000256" key="2">
    <source>
        <dbReference type="ARBA" id="ARBA00023002"/>
    </source>
</evidence>
<dbReference type="PROSITE" id="PS00671">
    <property type="entry name" value="D_2_HYDROXYACID_DH_3"/>
    <property type="match status" value="1"/>
</dbReference>
<proteinExistence type="inferred from homology"/>
<dbReference type="GO" id="GO:0016616">
    <property type="term" value="F:oxidoreductase activity, acting on the CH-OH group of donors, NAD or NADP as acceptor"/>
    <property type="evidence" value="ECO:0007669"/>
    <property type="project" value="InterPro"/>
</dbReference>
<dbReference type="InterPro" id="IPR036291">
    <property type="entry name" value="NAD(P)-bd_dom_sf"/>
</dbReference>
<dbReference type="EMBL" id="QPJM01000001">
    <property type="protein sequence ID" value="RCW87945.1"/>
    <property type="molecule type" value="Genomic_DNA"/>
</dbReference>
<dbReference type="SUPFAM" id="SSF51735">
    <property type="entry name" value="NAD(P)-binding Rossmann-fold domains"/>
    <property type="match status" value="1"/>
</dbReference>
<dbReference type="SUPFAM" id="SSF52283">
    <property type="entry name" value="Formate/glycerate dehydrogenase catalytic domain-like"/>
    <property type="match status" value="1"/>
</dbReference>
<dbReference type="Proteomes" id="UP000253324">
    <property type="component" value="Unassembled WGS sequence"/>
</dbReference>
<dbReference type="CDD" id="cd12172">
    <property type="entry name" value="PGDH_like_2"/>
    <property type="match status" value="1"/>
</dbReference>
<evidence type="ECO:0000259" key="6">
    <source>
        <dbReference type="Pfam" id="PF02826"/>
    </source>
</evidence>
<gene>
    <name evidence="7" type="ORF">C7476_101714</name>
</gene>
<dbReference type="Pfam" id="PF02826">
    <property type="entry name" value="2-Hacid_dh_C"/>
    <property type="match status" value="1"/>
</dbReference>
<dbReference type="InterPro" id="IPR006140">
    <property type="entry name" value="D-isomer_DH_NAD-bd"/>
</dbReference>
<dbReference type="PROSITE" id="PS00670">
    <property type="entry name" value="D_2_HYDROXYACID_DH_2"/>
    <property type="match status" value="1"/>
</dbReference>
<evidence type="ECO:0000259" key="5">
    <source>
        <dbReference type="Pfam" id="PF00389"/>
    </source>
</evidence>
<evidence type="ECO:0000313" key="7">
    <source>
        <dbReference type="EMBL" id="RCW87945.1"/>
    </source>
</evidence>
<dbReference type="InterPro" id="IPR006139">
    <property type="entry name" value="D-isomer_2_OHA_DH_cat_dom"/>
</dbReference>
<comment type="similarity">
    <text evidence="1 4">Belongs to the D-isomer specific 2-hydroxyacid dehydrogenase family.</text>
</comment>
<keyword evidence="2 4" id="KW-0560">Oxidoreductase</keyword>
<keyword evidence="8" id="KW-1185">Reference proteome</keyword>
<organism evidence="7 8">
    <name type="scientific">Phyllobacterium bourgognense</name>
    <dbReference type="NCBI Taxonomy" id="314236"/>
    <lineage>
        <taxon>Bacteria</taxon>
        <taxon>Pseudomonadati</taxon>
        <taxon>Pseudomonadota</taxon>
        <taxon>Alphaproteobacteria</taxon>
        <taxon>Hyphomicrobiales</taxon>
        <taxon>Phyllobacteriaceae</taxon>
        <taxon>Phyllobacterium</taxon>
    </lineage>
</organism>
<dbReference type="Gene3D" id="3.40.50.720">
    <property type="entry name" value="NAD(P)-binding Rossmann-like Domain"/>
    <property type="match status" value="2"/>
</dbReference>
<feature type="domain" description="D-isomer specific 2-hydroxyacid dehydrogenase NAD-binding" evidence="6">
    <location>
        <begin position="119"/>
        <end position="296"/>
    </location>
</feature>
<evidence type="ECO:0000256" key="1">
    <source>
        <dbReference type="ARBA" id="ARBA00005854"/>
    </source>
</evidence>
<sequence length="339" mass="36174">MKIMKSSHRRVVVTSPFFDEEAHAYLKQHGCEVDIVQWQKGDGSLATPQLASLLEGASGWIVGQAYVTRELLAILPDLLVLARRGVGYDRVDVNAVRELGRVLTIGAGGNDASVADHTIGLMLAVARRLRESQNRMLAGNWSILTSSDLSGKTVGIIGLGRIGKSLVQRLKGFEARILVCHPRPDREYGEANGITYVDMQTLLRQSDIVSVHAPLSPETRFLIDSAALALMKPTAILVNTARGGLVDDRDLLDALKSGRIAGAGLDVYVSESDPAFKPVSDELVALPNVIATPHSAGSSVEALARTNMIAAKTVISVFDGEKLPEACVIADGRKPPAAG</sequence>